<evidence type="ECO:0000256" key="10">
    <source>
        <dbReference type="ARBA" id="ARBA00030803"/>
    </source>
</evidence>
<evidence type="ECO:0000313" key="13">
    <source>
        <dbReference type="EMBL" id="MEC0275428.1"/>
    </source>
</evidence>
<keyword evidence="4" id="KW-0812">Transmembrane</keyword>
<feature type="domain" description="Putative zinc-finger" evidence="12">
    <location>
        <begin position="11"/>
        <end position="36"/>
    </location>
</feature>
<dbReference type="InterPro" id="IPR027383">
    <property type="entry name" value="Znf_put"/>
</dbReference>
<dbReference type="Proteomes" id="UP001307168">
    <property type="component" value="Unassembled WGS sequence"/>
</dbReference>
<evidence type="ECO:0000256" key="3">
    <source>
        <dbReference type="ARBA" id="ARBA00022475"/>
    </source>
</evidence>
<dbReference type="RefSeq" id="WP_367407604.1">
    <property type="nucleotide sequence ID" value="NZ_JARNBH010000021.1"/>
</dbReference>
<evidence type="ECO:0000256" key="9">
    <source>
        <dbReference type="ARBA" id="ARBA00029829"/>
    </source>
</evidence>
<evidence type="ECO:0000259" key="12">
    <source>
        <dbReference type="Pfam" id="PF13490"/>
    </source>
</evidence>
<evidence type="ECO:0000256" key="2">
    <source>
        <dbReference type="ARBA" id="ARBA00004236"/>
    </source>
</evidence>
<dbReference type="InterPro" id="IPR018764">
    <property type="entry name" value="RskA_C"/>
</dbReference>
<proteinExistence type="inferred from homology"/>
<reference evidence="13 14" key="1">
    <citation type="submission" date="2023-03" db="EMBL/GenBank/DDBJ databases">
        <title>Bacillus Genome Sequencing.</title>
        <authorList>
            <person name="Dunlap C."/>
        </authorList>
    </citation>
    <scope>NUCLEOTIDE SEQUENCE [LARGE SCALE GENOMIC DNA]</scope>
    <source>
        <strain evidence="13 14">B-41290</strain>
    </source>
</reference>
<name>A0AAW9NH02_9BACI</name>
<comment type="similarity">
    <text evidence="7">Belongs to the zinc-associated anti-sigma factor (ZAS) superfamily. Anti-sigma-W factor family.</text>
</comment>
<dbReference type="PANTHER" id="PTHR37461:SF1">
    <property type="entry name" value="ANTI-SIGMA-K FACTOR RSKA"/>
    <property type="match status" value="1"/>
</dbReference>
<evidence type="ECO:0000256" key="4">
    <source>
        <dbReference type="ARBA" id="ARBA00022692"/>
    </source>
</evidence>
<evidence type="ECO:0000313" key="14">
    <source>
        <dbReference type="Proteomes" id="UP001307168"/>
    </source>
</evidence>
<feature type="domain" description="Anti-sigma K factor RskA C-terminal" evidence="11">
    <location>
        <begin position="96"/>
        <end position="235"/>
    </location>
</feature>
<keyword evidence="3" id="KW-1003">Cell membrane</keyword>
<dbReference type="Pfam" id="PF13490">
    <property type="entry name" value="zf-HC2"/>
    <property type="match status" value="1"/>
</dbReference>
<keyword evidence="6" id="KW-0472">Membrane</keyword>
<comment type="subcellular location">
    <subcellularLocation>
        <location evidence="2">Cell membrane</location>
    </subcellularLocation>
    <subcellularLocation>
        <location evidence="1">Membrane</location>
        <topology evidence="1">Single-pass membrane protein</topology>
    </subcellularLocation>
</comment>
<dbReference type="AlphaFoldDB" id="A0AAW9NH02"/>
<dbReference type="InterPro" id="IPR041916">
    <property type="entry name" value="Anti_sigma_zinc_sf"/>
</dbReference>
<dbReference type="EMBL" id="JARNBH010000021">
    <property type="protein sequence ID" value="MEC0275428.1"/>
    <property type="molecule type" value="Genomic_DNA"/>
</dbReference>
<gene>
    <name evidence="13" type="ORF">P4706_20490</name>
</gene>
<dbReference type="GO" id="GO:0016989">
    <property type="term" value="F:sigma factor antagonist activity"/>
    <property type="evidence" value="ECO:0007669"/>
    <property type="project" value="TreeGrafter"/>
</dbReference>
<accession>A0AAW9NH02</accession>
<evidence type="ECO:0000256" key="7">
    <source>
        <dbReference type="ARBA" id="ARBA00024353"/>
    </source>
</evidence>
<dbReference type="Pfam" id="PF10099">
    <property type="entry name" value="RskA_C"/>
    <property type="match status" value="1"/>
</dbReference>
<sequence length="241" mass="27069">MNQENCNQVIDYFNGHLSENEQKLFKKHLMTCADCREDLEELQSMVGDVAFLAKEELPSSTLKTKVLTKVFEDEPKVEKVVNAPKRSKYKWLMPLLAASLVASLAGNLYTVVQHTKDHQQERSMEEQLPSVVASLNLQPSADLRATATASMIRENGNMNIIIQAKGLNPVQKSEVYQVWLIKDDKPYPAGAFVTDQKGNGTIVYAMSKEEQQKNWDTMAITKEPDVKNKLPKGPIVLSANF</sequence>
<dbReference type="GO" id="GO:0006417">
    <property type="term" value="P:regulation of translation"/>
    <property type="evidence" value="ECO:0007669"/>
    <property type="project" value="TreeGrafter"/>
</dbReference>
<dbReference type="Gene3D" id="1.10.10.1320">
    <property type="entry name" value="Anti-sigma factor, zinc-finger domain"/>
    <property type="match status" value="1"/>
</dbReference>
<evidence type="ECO:0000259" key="11">
    <source>
        <dbReference type="Pfam" id="PF10099"/>
    </source>
</evidence>
<dbReference type="GO" id="GO:0005886">
    <property type="term" value="C:plasma membrane"/>
    <property type="evidence" value="ECO:0007669"/>
    <property type="project" value="UniProtKB-SubCell"/>
</dbReference>
<protein>
    <recommendedName>
        <fullName evidence="8">Anti-sigma-W factor RsiW</fullName>
    </recommendedName>
    <alternativeName>
        <fullName evidence="10">Regulator of SigK</fullName>
    </alternativeName>
    <alternativeName>
        <fullName evidence="9">Sigma-K anti-sigma factor RskA</fullName>
    </alternativeName>
</protein>
<dbReference type="PANTHER" id="PTHR37461">
    <property type="entry name" value="ANTI-SIGMA-K FACTOR RSKA"/>
    <property type="match status" value="1"/>
</dbReference>
<dbReference type="InterPro" id="IPR051474">
    <property type="entry name" value="Anti-sigma-K/W_factor"/>
</dbReference>
<keyword evidence="5" id="KW-1133">Transmembrane helix</keyword>
<comment type="caution">
    <text evidence="13">The sequence shown here is derived from an EMBL/GenBank/DDBJ whole genome shotgun (WGS) entry which is preliminary data.</text>
</comment>
<evidence type="ECO:0000256" key="8">
    <source>
        <dbReference type="ARBA" id="ARBA00024438"/>
    </source>
</evidence>
<keyword evidence="14" id="KW-1185">Reference proteome</keyword>
<evidence type="ECO:0000256" key="6">
    <source>
        <dbReference type="ARBA" id="ARBA00023136"/>
    </source>
</evidence>
<organism evidence="13 14">
    <name type="scientific">Peribacillus castrilensis</name>
    <dbReference type="NCBI Taxonomy" id="2897690"/>
    <lineage>
        <taxon>Bacteria</taxon>
        <taxon>Bacillati</taxon>
        <taxon>Bacillota</taxon>
        <taxon>Bacilli</taxon>
        <taxon>Bacillales</taxon>
        <taxon>Bacillaceae</taxon>
        <taxon>Peribacillus</taxon>
    </lineage>
</organism>
<evidence type="ECO:0000256" key="5">
    <source>
        <dbReference type="ARBA" id="ARBA00022989"/>
    </source>
</evidence>
<evidence type="ECO:0000256" key="1">
    <source>
        <dbReference type="ARBA" id="ARBA00004167"/>
    </source>
</evidence>